<name>A0A0M4LNH7_9GAMM</name>
<dbReference type="Pfam" id="PF03692">
    <property type="entry name" value="CxxCxxCC"/>
    <property type="match status" value="1"/>
</dbReference>
<dbReference type="PATRIC" id="fig|1125411.7.peg.245"/>
<evidence type="ECO:0000313" key="3">
    <source>
        <dbReference type="Proteomes" id="UP000068905"/>
    </source>
</evidence>
<dbReference type="HAMAP" id="MF_00676">
    <property type="entry name" value="UPF0260"/>
    <property type="match status" value="1"/>
</dbReference>
<dbReference type="InterPro" id="IPR008228">
    <property type="entry name" value="UCP006173"/>
</dbReference>
<evidence type="ECO:0000256" key="1">
    <source>
        <dbReference type="HAMAP-Rule" id="MF_00676"/>
    </source>
</evidence>
<dbReference type="STRING" id="1125411.W908_01240"/>
<organism evidence="2 3">
    <name type="scientific">Candidatus Pseudothioglobus singularis PS1</name>
    <dbReference type="NCBI Taxonomy" id="1125411"/>
    <lineage>
        <taxon>Bacteria</taxon>
        <taxon>Pseudomonadati</taxon>
        <taxon>Pseudomonadota</taxon>
        <taxon>Gammaproteobacteria</taxon>
        <taxon>Candidatus Pseudothioglobaceae</taxon>
        <taxon>Candidatus Pseudothioglobus</taxon>
    </lineage>
</organism>
<dbReference type="Proteomes" id="UP000068905">
    <property type="component" value="Chromosome"/>
</dbReference>
<dbReference type="InterPro" id="IPR005358">
    <property type="entry name" value="Puta_zinc/iron-chelating_dom"/>
</dbReference>
<dbReference type="OrthoDB" id="9786855at2"/>
<keyword evidence="3" id="KW-1185">Reference proteome</keyword>
<dbReference type="PANTHER" id="PTHR37421:SF1">
    <property type="entry name" value="UPF0260 PROTEIN YCGN"/>
    <property type="match status" value="1"/>
</dbReference>
<dbReference type="PIRSF" id="PIRSF006173">
    <property type="entry name" value="UCP006173"/>
    <property type="match status" value="1"/>
</dbReference>
<accession>A0A0M4LNH7</accession>
<dbReference type="EMBL" id="CP006911">
    <property type="protein sequence ID" value="ALE01347.1"/>
    <property type="molecule type" value="Genomic_DNA"/>
</dbReference>
<dbReference type="NCBIfam" id="NF003507">
    <property type="entry name" value="PRK05170.2-5"/>
    <property type="match status" value="1"/>
</dbReference>
<reference evidence="2 3" key="1">
    <citation type="journal article" date="2015" name="Genome Announc.">
        <title>Genome Sequence of 'Candidatus Thioglobus singularis' Strain PS1, a Mixotroph from the SUP05 Clade of Marine Gammaproteobacteria.</title>
        <authorList>
            <person name="Marshall K.T."/>
            <person name="Morris R.M."/>
        </authorList>
    </citation>
    <scope>NUCLEOTIDE SEQUENCE [LARGE SCALE GENOMIC DNA]</scope>
    <source>
        <strain evidence="2 3">PS1</strain>
    </source>
</reference>
<dbReference type="NCBIfam" id="NF003501">
    <property type="entry name" value="PRK05170.1-5"/>
    <property type="match status" value="1"/>
</dbReference>
<dbReference type="KEGG" id="tsn:W908_01240"/>
<dbReference type="RefSeq" id="WP_053819630.1">
    <property type="nucleotide sequence ID" value="NZ_CP006911.1"/>
</dbReference>
<sequence length="149" mass="17337">MENSNAPFWQTKSLQEMSVEEWESLCDGCGRCCLHKLEDDSSGKVYFTDVACHYLDEESCSCPHYLDRQKYVPDCLTINPGWGEKFNWLPTTCAYRLLYEGKALHEWHPLISGDKNSVHLAGISVRGRTYRDNEINEDQLFEHVIKWVE</sequence>
<comment type="similarity">
    <text evidence="1">Belongs to the UPF0260 family.</text>
</comment>
<protein>
    <recommendedName>
        <fullName evidence="1">UPF0260 protein W908_01240</fullName>
    </recommendedName>
</protein>
<proteinExistence type="inferred from homology"/>
<gene>
    <name evidence="2" type="ORF">W908_01240</name>
</gene>
<dbReference type="PANTHER" id="PTHR37421">
    <property type="entry name" value="UPF0260 PROTEIN YCGN"/>
    <property type="match status" value="1"/>
</dbReference>
<evidence type="ECO:0000313" key="2">
    <source>
        <dbReference type="EMBL" id="ALE01347.1"/>
    </source>
</evidence>
<dbReference type="AlphaFoldDB" id="A0A0M4LNH7"/>